<protein>
    <recommendedName>
        <fullName evidence="3">DUF433 domain-containing protein</fullName>
    </recommendedName>
</protein>
<dbReference type="PANTHER" id="PTHR34849:SF3">
    <property type="entry name" value="SSR2962 PROTEIN"/>
    <property type="match status" value="1"/>
</dbReference>
<dbReference type="Pfam" id="PF04255">
    <property type="entry name" value="DUF433"/>
    <property type="match status" value="1"/>
</dbReference>
<evidence type="ECO:0000313" key="2">
    <source>
        <dbReference type="Proteomes" id="UP000051677"/>
    </source>
</evidence>
<name>A0A0Q2LM88_MYCGO</name>
<reference evidence="1 2" key="1">
    <citation type="submission" date="2015-10" db="EMBL/GenBank/DDBJ databases">
        <title>Mycobacterium gordonae draft genome assembly.</title>
        <authorList>
            <person name="Ustinova V."/>
            <person name="Smirnova T."/>
            <person name="Blagodatskikh K."/>
            <person name="Varlamov D."/>
            <person name="Larionova E."/>
            <person name="Chernousova L."/>
        </authorList>
    </citation>
    <scope>NUCLEOTIDE SEQUENCE [LARGE SCALE GENOMIC DNA]</scope>
    <source>
        <strain evidence="1 2">CTRI 14-8773</strain>
    </source>
</reference>
<dbReference type="InterPro" id="IPR007367">
    <property type="entry name" value="DUF433"/>
</dbReference>
<comment type="caution">
    <text evidence="1">The sequence shown here is derived from an EMBL/GenBank/DDBJ whole genome shotgun (WGS) entry which is preliminary data.</text>
</comment>
<dbReference type="PANTHER" id="PTHR34849">
    <property type="entry name" value="SSL5025 PROTEIN"/>
    <property type="match status" value="1"/>
</dbReference>
<gene>
    <name evidence="1" type="ORF">AO501_34225</name>
</gene>
<proteinExistence type="predicted"/>
<dbReference type="OrthoDB" id="3699668at2"/>
<organism evidence="1 2">
    <name type="scientific">Mycobacterium gordonae</name>
    <dbReference type="NCBI Taxonomy" id="1778"/>
    <lineage>
        <taxon>Bacteria</taxon>
        <taxon>Bacillati</taxon>
        <taxon>Actinomycetota</taxon>
        <taxon>Actinomycetes</taxon>
        <taxon>Mycobacteriales</taxon>
        <taxon>Mycobacteriaceae</taxon>
        <taxon>Mycobacterium</taxon>
    </lineage>
</organism>
<accession>A0A0Q2LM88</accession>
<evidence type="ECO:0008006" key="3">
    <source>
        <dbReference type="Google" id="ProtNLM"/>
    </source>
</evidence>
<dbReference type="RefSeq" id="WP_055580135.1">
    <property type="nucleotide sequence ID" value="NZ_LKTM01000340.1"/>
</dbReference>
<dbReference type="InterPro" id="IPR036388">
    <property type="entry name" value="WH-like_DNA-bd_sf"/>
</dbReference>
<dbReference type="EMBL" id="LKTM01000340">
    <property type="protein sequence ID" value="KQH76882.1"/>
    <property type="molecule type" value="Genomic_DNA"/>
</dbReference>
<dbReference type="InterPro" id="IPR009057">
    <property type="entry name" value="Homeodomain-like_sf"/>
</dbReference>
<dbReference type="Gene3D" id="1.10.10.10">
    <property type="entry name" value="Winged helix-like DNA-binding domain superfamily/Winged helix DNA-binding domain"/>
    <property type="match status" value="1"/>
</dbReference>
<sequence>MLSRVVAIPMLDREVYLYAEVDRIIGLRNGTAKRWINGYERGGVDYKPILRVEARDTEWVTWGEFVEARIIAEFREQVKTRRLRSAIQALRDTYQIDYPLAHLRPYLSAEATDLVIGGAEVGLDDAQMVVRTGQMLLGDGWPLIERARLGIDERGESYVAELPADEDFPEIVINPQRLSGQPTIAGRRVAVATIAGMNKAGESVEDLAADYGLSIAQVRAAINYADKHRLAA</sequence>
<dbReference type="AlphaFoldDB" id="A0A0Q2LM88"/>
<evidence type="ECO:0000313" key="1">
    <source>
        <dbReference type="EMBL" id="KQH76882.1"/>
    </source>
</evidence>
<dbReference type="Proteomes" id="UP000051677">
    <property type="component" value="Unassembled WGS sequence"/>
</dbReference>
<dbReference type="SUPFAM" id="SSF46689">
    <property type="entry name" value="Homeodomain-like"/>
    <property type="match status" value="1"/>
</dbReference>